<accession>A0A239B143</accession>
<dbReference type="SMART" id="SM00028">
    <property type="entry name" value="TPR"/>
    <property type="match status" value="1"/>
</dbReference>
<keyword evidence="1" id="KW-0677">Repeat</keyword>
<keyword evidence="5" id="KW-1185">Reference proteome</keyword>
<organism evidence="4 5">
    <name type="scientific">Dokdonia pacifica</name>
    <dbReference type="NCBI Taxonomy" id="1627892"/>
    <lineage>
        <taxon>Bacteria</taxon>
        <taxon>Pseudomonadati</taxon>
        <taxon>Bacteroidota</taxon>
        <taxon>Flavobacteriia</taxon>
        <taxon>Flavobacteriales</taxon>
        <taxon>Flavobacteriaceae</taxon>
        <taxon>Dokdonia</taxon>
    </lineage>
</organism>
<dbReference type="PROSITE" id="PS50005">
    <property type="entry name" value="TPR"/>
    <property type="match status" value="1"/>
</dbReference>
<dbReference type="AlphaFoldDB" id="A0A239B143"/>
<dbReference type="EMBL" id="FZNY01000005">
    <property type="protein sequence ID" value="SNS01675.1"/>
    <property type="molecule type" value="Genomic_DNA"/>
</dbReference>
<dbReference type="SUPFAM" id="SSF48452">
    <property type="entry name" value="TPR-like"/>
    <property type="match status" value="1"/>
</dbReference>
<dbReference type="InterPro" id="IPR011990">
    <property type="entry name" value="TPR-like_helical_dom_sf"/>
</dbReference>
<proteinExistence type="predicted"/>
<dbReference type="OrthoDB" id="187854at2"/>
<feature type="repeat" description="TPR" evidence="3">
    <location>
        <begin position="315"/>
        <end position="348"/>
    </location>
</feature>
<evidence type="ECO:0000256" key="2">
    <source>
        <dbReference type="ARBA" id="ARBA00022803"/>
    </source>
</evidence>
<dbReference type="InterPro" id="IPR021314">
    <property type="entry name" value="DUF2911"/>
</dbReference>
<dbReference type="RefSeq" id="WP_089372524.1">
    <property type="nucleotide sequence ID" value="NZ_BMEP01000006.1"/>
</dbReference>
<sequence length="368" mass="40550">MKNIQQWITFSVICFLVFSIDGTAQIKTPATSQKATVSQTVGISDISITYSRPSVRGREIWGTPLAHYGFQNLGFGTSTAAPWRAGADENTVITFTHDATVEGKSIKAGTYGLHVALAEDNTATIVFSNNSSSWGSYFYDEKEDALRVKVTTTAIPHTELLTYQFTAVDATSATVALQWEKKAIPFKIGFDVTSIVMDDISNKLRDQTGFNRQAWENAAQYAFRAGNMEKALEWINSAQTGWFFSQKTFANAQIKSAILNQMGKPNEAIAEIESVLDQATALEMHQYGRQLIANGNLEKAEKAFKENAKKNNNAWPTQYGLGRYYSAKGDYKTAIKYLEKALANAPNAGAKGNVQANIDKLRKGEDIN</sequence>
<dbReference type="Proteomes" id="UP000198379">
    <property type="component" value="Unassembled WGS sequence"/>
</dbReference>
<reference evidence="4 5" key="1">
    <citation type="submission" date="2017-06" db="EMBL/GenBank/DDBJ databases">
        <authorList>
            <person name="Kim H.J."/>
            <person name="Triplett B.A."/>
        </authorList>
    </citation>
    <scope>NUCLEOTIDE SEQUENCE [LARGE SCALE GENOMIC DNA]</scope>
    <source>
        <strain evidence="4 5">DSM 25597</strain>
    </source>
</reference>
<dbReference type="InterPro" id="IPR019734">
    <property type="entry name" value="TPR_rpt"/>
</dbReference>
<dbReference type="InterPro" id="IPR013105">
    <property type="entry name" value="TPR_2"/>
</dbReference>
<evidence type="ECO:0000256" key="1">
    <source>
        <dbReference type="ARBA" id="ARBA00022737"/>
    </source>
</evidence>
<keyword evidence="2 3" id="KW-0802">TPR repeat</keyword>
<gene>
    <name evidence="4" type="ORF">SAMN06265376_105277</name>
</gene>
<protein>
    <submittedName>
        <fullName evidence="4">Tetratricopeptide repeat-containing protein</fullName>
    </submittedName>
</protein>
<evidence type="ECO:0000313" key="5">
    <source>
        <dbReference type="Proteomes" id="UP000198379"/>
    </source>
</evidence>
<name>A0A239B143_9FLAO</name>
<dbReference type="Pfam" id="PF13432">
    <property type="entry name" value="TPR_16"/>
    <property type="match status" value="1"/>
</dbReference>
<dbReference type="Pfam" id="PF11138">
    <property type="entry name" value="DUF2911"/>
    <property type="match status" value="1"/>
</dbReference>
<evidence type="ECO:0000313" key="4">
    <source>
        <dbReference type="EMBL" id="SNS01675.1"/>
    </source>
</evidence>
<dbReference type="Pfam" id="PF07719">
    <property type="entry name" value="TPR_2"/>
    <property type="match status" value="1"/>
</dbReference>
<dbReference type="Gene3D" id="1.25.40.10">
    <property type="entry name" value="Tetratricopeptide repeat domain"/>
    <property type="match status" value="1"/>
</dbReference>
<evidence type="ECO:0000256" key="3">
    <source>
        <dbReference type="PROSITE-ProRule" id="PRU00339"/>
    </source>
</evidence>